<name>A0ABQ9XC73_9EUKA</name>
<keyword evidence="2" id="KW-1185">Reference proteome</keyword>
<comment type="caution">
    <text evidence="1">The sequence shown here is derived from an EMBL/GenBank/DDBJ whole genome shotgun (WGS) entry which is preliminary data.</text>
</comment>
<protein>
    <recommendedName>
        <fullName evidence="3">Secreted protein</fullName>
    </recommendedName>
</protein>
<dbReference type="Proteomes" id="UP001281761">
    <property type="component" value="Unassembled WGS sequence"/>
</dbReference>
<evidence type="ECO:0008006" key="3">
    <source>
        <dbReference type="Google" id="ProtNLM"/>
    </source>
</evidence>
<evidence type="ECO:0000313" key="1">
    <source>
        <dbReference type="EMBL" id="KAK2948887.1"/>
    </source>
</evidence>
<reference evidence="1 2" key="1">
    <citation type="journal article" date="2022" name="bioRxiv">
        <title>Genomics of Preaxostyla Flagellates Illuminates Evolutionary Transitions and the Path Towards Mitochondrial Loss.</title>
        <authorList>
            <person name="Novak L.V.F."/>
            <person name="Treitli S.C."/>
            <person name="Pyrih J."/>
            <person name="Halakuc P."/>
            <person name="Pipaliya S.V."/>
            <person name="Vacek V."/>
            <person name="Brzon O."/>
            <person name="Soukal P."/>
            <person name="Eme L."/>
            <person name="Dacks J.B."/>
            <person name="Karnkowska A."/>
            <person name="Elias M."/>
            <person name="Hampl V."/>
        </authorList>
    </citation>
    <scope>NUCLEOTIDE SEQUENCE [LARGE SCALE GENOMIC DNA]</scope>
    <source>
        <strain evidence="1">NAU3</strain>
        <tissue evidence="1">Gut</tissue>
    </source>
</reference>
<gene>
    <name evidence="1" type="ORF">BLNAU_16230</name>
</gene>
<proteinExistence type="predicted"/>
<dbReference type="EMBL" id="JARBJD010000167">
    <property type="protein sequence ID" value="KAK2948887.1"/>
    <property type="molecule type" value="Genomic_DNA"/>
</dbReference>
<sequence>MLCCCFCVSLLYAKRASTERRSTMNNHRHTITSTNNKSCGHIRRQRMYNLAIRRHNRHSQRISLQFLLRKASLFKPASTDVNHNHSLPLVPHNNSSSHLLSFRLSQRRAVHHNTISNVNFLSLQS</sequence>
<organism evidence="1 2">
    <name type="scientific">Blattamonas nauphoetae</name>
    <dbReference type="NCBI Taxonomy" id="2049346"/>
    <lineage>
        <taxon>Eukaryota</taxon>
        <taxon>Metamonada</taxon>
        <taxon>Preaxostyla</taxon>
        <taxon>Oxymonadida</taxon>
        <taxon>Blattamonas</taxon>
    </lineage>
</organism>
<evidence type="ECO:0000313" key="2">
    <source>
        <dbReference type="Proteomes" id="UP001281761"/>
    </source>
</evidence>
<accession>A0ABQ9XC73</accession>